<feature type="repeat" description="WD" evidence="4">
    <location>
        <begin position="107"/>
        <end position="141"/>
    </location>
</feature>
<dbReference type="InterPro" id="IPR001680">
    <property type="entry name" value="WD40_rpt"/>
</dbReference>
<dbReference type="Gene3D" id="2.130.10.10">
    <property type="entry name" value="YVTN repeat-like/Quinoprotein amine dehydrogenase"/>
    <property type="match status" value="1"/>
</dbReference>
<dbReference type="InterPro" id="IPR037588">
    <property type="entry name" value="MLST8"/>
</dbReference>
<keyword evidence="6" id="KW-1185">Reference proteome</keyword>
<organism evidence="5 6">
    <name type="scientific">Acanthamoeba castellanii (strain ATCC 30010 / Neff)</name>
    <dbReference type="NCBI Taxonomy" id="1257118"/>
    <lineage>
        <taxon>Eukaryota</taxon>
        <taxon>Amoebozoa</taxon>
        <taxon>Discosea</taxon>
        <taxon>Longamoebia</taxon>
        <taxon>Centramoebida</taxon>
        <taxon>Acanthamoebidae</taxon>
        <taxon>Acanthamoeba</taxon>
    </lineage>
</organism>
<dbReference type="GO" id="GO:0031932">
    <property type="term" value="C:TORC2 complex"/>
    <property type="evidence" value="ECO:0007669"/>
    <property type="project" value="InterPro"/>
</dbReference>
<dbReference type="Pfam" id="PF00400">
    <property type="entry name" value="WD40"/>
    <property type="match status" value="5"/>
</dbReference>
<feature type="repeat" description="WD" evidence="4">
    <location>
        <begin position="187"/>
        <end position="228"/>
    </location>
</feature>
<evidence type="ECO:0000256" key="4">
    <source>
        <dbReference type="PROSITE-ProRule" id="PRU00221"/>
    </source>
</evidence>
<dbReference type="SUPFAM" id="SSF50978">
    <property type="entry name" value="WD40 repeat-like"/>
    <property type="match status" value="1"/>
</dbReference>
<dbReference type="PRINTS" id="PR00320">
    <property type="entry name" value="GPROTEINBRPT"/>
</dbReference>
<evidence type="ECO:0000256" key="3">
    <source>
        <dbReference type="ARBA" id="ARBA00022737"/>
    </source>
</evidence>
<dbReference type="PROSITE" id="PS50082">
    <property type="entry name" value="WD_REPEATS_2"/>
    <property type="match status" value="5"/>
</dbReference>
<dbReference type="PANTHER" id="PTHR19842:SF0">
    <property type="entry name" value="TARGET OF RAPAMYCIN COMPLEX SUBUNIT LST8"/>
    <property type="match status" value="1"/>
</dbReference>
<dbReference type="OMA" id="VQRNYKH"/>
<evidence type="ECO:0000256" key="2">
    <source>
        <dbReference type="ARBA" id="ARBA00022574"/>
    </source>
</evidence>
<dbReference type="Proteomes" id="UP000011083">
    <property type="component" value="Unassembled WGS sequence"/>
</dbReference>
<proteinExistence type="inferred from homology"/>
<keyword evidence="3" id="KW-0677">Repeat</keyword>
<dbReference type="AlphaFoldDB" id="L8GRX7"/>
<dbReference type="VEuPathDB" id="AmoebaDB:ACA1_377770"/>
<dbReference type="PROSITE" id="PS00678">
    <property type="entry name" value="WD_REPEATS_1"/>
    <property type="match status" value="2"/>
</dbReference>
<protein>
    <submittedName>
        <fullName evidence="5">WDrepeat protein pop3, putative</fullName>
    </submittedName>
</protein>
<dbReference type="InterPro" id="IPR020472">
    <property type="entry name" value="WD40_PAC1"/>
</dbReference>
<dbReference type="InterPro" id="IPR015943">
    <property type="entry name" value="WD40/YVTN_repeat-like_dom_sf"/>
</dbReference>
<feature type="repeat" description="WD" evidence="4">
    <location>
        <begin position="230"/>
        <end position="271"/>
    </location>
</feature>
<dbReference type="KEGG" id="acan:ACA1_377770"/>
<evidence type="ECO:0000313" key="6">
    <source>
        <dbReference type="Proteomes" id="UP000011083"/>
    </source>
</evidence>
<accession>L8GRX7</accession>
<dbReference type="CDD" id="cd00200">
    <property type="entry name" value="WD40"/>
    <property type="match status" value="1"/>
</dbReference>
<feature type="repeat" description="WD" evidence="4">
    <location>
        <begin position="1"/>
        <end position="28"/>
    </location>
</feature>
<dbReference type="PROSITE" id="PS50294">
    <property type="entry name" value="WD_REPEATS_REGION"/>
    <property type="match status" value="3"/>
</dbReference>
<dbReference type="InterPro" id="IPR036322">
    <property type="entry name" value="WD40_repeat_dom_sf"/>
</dbReference>
<evidence type="ECO:0000313" key="5">
    <source>
        <dbReference type="EMBL" id="ELR15662.1"/>
    </source>
</evidence>
<name>L8GRX7_ACACF</name>
<keyword evidence="2 4" id="KW-0853">WD repeat</keyword>
<gene>
    <name evidence="5" type="ORF">ACA1_377770</name>
</gene>
<evidence type="ECO:0000256" key="1">
    <source>
        <dbReference type="ARBA" id="ARBA00009890"/>
    </source>
</evidence>
<dbReference type="InterPro" id="IPR019775">
    <property type="entry name" value="WD40_repeat_CS"/>
</dbReference>
<feature type="repeat" description="WD" evidence="4">
    <location>
        <begin position="59"/>
        <end position="100"/>
    </location>
</feature>
<dbReference type="SMART" id="SM00320">
    <property type="entry name" value="WD40"/>
    <property type="match status" value="5"/>
</dbReference>
<dbReference type="OrthoDB" id="400at2759"/>
<dbReference type="GO" id="GO:0032956">
    <property type="term" value="P:regulation of actin cytoskeleton organization"/>
    <property type="evidence" value="ECO:0007669"/>
    <property type="project" value="TreeGrafter"/>
</dbReference>
<dbReference type="GO" id="GO:0031929">
    <property type="term" value="P:TOR signaling"/>
    <property type="evidence" value="ECO:0007669"/>
    <property type="project" value="InterPro"/>
</dbReference>
<dbReference type="PANTHER" id="PTHR19842">
    <property type="entry name" value="G BETA-LIKE PROTEIN GBL"/>
    <property type="match status" value="1"/>
</dbReference>
<dbReference type="GeneID" id="14916277"/>
<dbReference type="STRING" id="1257118.L8GRX7"/>
<dbReference type="GO" id="GO:0031931">
    <property type="term" value="C:TORC1 complex"/>
    <property type="evidence" value="ECO:0007669"/>
    <property type="project" value="InterPro"/>
</dbReference>
<reference evidence="5 6" key="1">
    <citation type="journal article" date="2013" name="Genome Biol.">
        <title>Genome of Acanthamoeba castellanii highlights extensive lateral gene transfer and early evolution of tyrosine kinase signaling.</title>
        <authorList>
            <person name="Clarke M."/>
            <person name="Lohan A.J."/>
            <person name="Liu B."/>
            <person name="Lagkouvardos I."/>
            <person name="Roy S."/>
            <person name="Zafar N."/>
            <person name="Bertelli C."/>
            <person name="Schilde C."/>
            <person name="Kianianmomeni A."/>
            <person name="Burglin T.R."/>
            <person name="Frech C."/>
            <person name="Turcotte B."/>
            <person name="Kopec K.O."/>
            <person name="Synnott J.M."/>
            <person name="Choo C."/>
            <person name="Paponov I."/>
            <person name="Finkler A."/>
            <person name="Soon Heng Tan C."/>
            <person name="Hutchins A.P."/>
            <person name="Weinmeier T."/>
            <person name="Rattei T."/>
            <person name="Chu J.S."/>
            <person name="Gimenez G."/>
            <person name="Irimia M."/>
            <person name="Rigden D.J."/>
            <person name="Fitzpatrick D.A."/>
            <person name="Lorenzo-Morales J."/>
            <person name="Bateman A."/>
            <person name="Chiu C.H."/>
            <person name="Tang P."/>
            <person name="Hegemann P."/>
            <person name="Fromm H."/>
            <person name="Raoult D."/>
            <person name="Greub G."/>
            <person name="Miranda-Saavedra D."/>
            <person name="Chen N."/>
            <person name="Nash P."/>
            <person name="Ginger M.L."/>
            <person name="Horn M."/>
            <person name="Schaap P."/>
            <person name="Caler L."/>
            <person name="Loftus B."/>
        </authorList>
    </citation>
    <scope>NUCLEOTIDE SEQUENCE [LARGE SCALE GENOMIC DNA]</scope>
    <source>
        <strain evidence="5 6">Neff</strain>
    </source>
</reference>
<sequence>MAKVILATASYDHTIRFWEAPTSMPTRTIQYPDSQVNRIAITPDKCLLAAAGNPHVMSFDGHTTNVTSLGFQREGKWMYTGSEDGTVKIWDLRASGCQRDYDCGAAVNSVALHPNQAELICGLQNGNIRVWDLAENKCTEYAPEPEVAVRSIHVSPDGSQVVAANNKGRCYVWKLAPDSKFEPLTHIDAHKSYILKVLYSPDAKILATCSADKTVKLWNTKDYKLLKTLQVGHGRWVWDCVFSTDSAYLVTASSDNEAWLWELSAGETIRRYRGHHKAVSCVALSDN</sequence>
<dbReference type="EMBL" id="KB008025">
    <property type="protein sequence ID" value="ELR15662.1"/>
    <property type="molecule type" value="Genomic_DNA"/>
</dbReference>
<comment type="similarity">
    <text evidence="1">Belongs to the WD repeat LST8 family.</text>
</comment>
<dbReference type="RefSeq" id="XP_004337675.1">
    <property type="nucleotide sequence ID" value="XM_004337627.1"/>
</dbReference>